<proteinExistence type="predicted"/>
<sequence length="94" mass="10696">MVDVKLLERLLEWARANNAVIDVSFQDTSYRLRINKMFRAVDSGGNVISWAKAFGAKKPAELFGAFKVKAVTLKLADKQHTFRSLEELLQTIRL</sequence>
<evidence type="ECO:0000313" key="2">
    <source>
        <dbReference type="Proteomes" id="UP000594121"/>
    </source>
</evidence>
<dbReference type="RefSeq" id="WP_192818249.1">
    <property type="nucleotide sequence ID" value="NZ_CP062310.1"/>
</dbReference>
<dbReference type="KEGG" id="thel:IG193_05775"/>
<evidence type="ECO:0000313" key="1">
    <source>
        <dbReference type="EMBL" id="QOJ78277.1"/>
    </source>
</evidence>
<protein>
    <submittedName>
        <fullName evidence="1">Uncharacterized protein</fullName>
    </submittedName>
</protein>
<dbReference type="AlphaFoldDB" id="A0A7L9FF13"/>
<gene>
    <name evidence="1" type="ORF">IG193_05775</name>
</gene>
<dbReference type="InParanoid" id="A0A7L9FF13"/>
<name>A0A7L9FF13_9CREN</name>
<reference evidence="1 2" key="1">
    <citation type="submission" date="2020-10" db="EMBL/GenBank/DDBJ databases">
        <title>Thermofilum lucidum 3507LT sp. nov. a novel member of Thermofilaceae family isolated from Chile hot spring, and proposal of description order Thermofilales.</title>
        <authorList>
            <person name="Zayulina K.S."/>
            <person name="Elcheninov A.G."/>
            <person name="Toshchakov S.V."/>
            <person name="Kublanov I.V."/>
        </authorList>
    </citation>
    <scope>NUCLEOTIDE SEQUENCE [LARGE SCALE GENOMIC DNA]</scope>
    <source>
        <strain evidence="1 2">3507LT</strain>
    </source>
</reference>
<dbReference type="EMBL" id="CP062310">
    <property type="protein sequence ID" value="QOJ78277.1"/>
    <property type="molecule type" value="Genomic_DNA"/>
</dbReference>
<dbReference type="Proteomes" id="UP000594121">
    <property type="component" value="Chromosome"/>
</dbReference>
<dbReference type="GeneID" id="59149385"/>
<keyword evidence="2" id="KW-1185">Reference proteome</keyword>
<organism evidence="1 2">
    <name type="scientific">Infirmifilum lucidum</name>
    <dbReference type="NCBI Taxonomy" id="2776706"/>
    <lineage>
        <taxon>Archaea</taxon>
        <taxon>Thermoproteota</taxon>
        <taxon>Thermoprotei</taxon>
        <taxon>Thermofilales</taxon>
        <taxon>Thermofilaceae</taxon>
        <taxon>Infirmifilum</taxon>
    </lineage>
</organism>
<accession>A0A7L9FF13</accession>